<dbReference type="Gene3D" id="3.90.280.10">
    <property type="entry name" value="PEBP-like"/>
    <property type="match status" value="1"/>
</dbReference>
<evidence type="ECO:0000256" key="1">
    <source>
        <dbReference type="SAM" id="MobiDB-lite"/>
    </source>
</evidence>
<dbReference type="HOGENOM" id="CLU_1554587_0_0_7"/>
<sequence>MHPGFKPSLIILLVVFMGSCATGRYVPVDNVAKLDVAFTDAGWTGGAVPNAGVCARYGGESMSPPLAVRNIPSGTTDIIIEFNDLSYPPLSSGGGHGAIRVPAAGKTEVMIPAVPGETFDLPQGVFMEAAHRGTVGGAGAYLGPCSGGRGNIYEADVKAVSKSTTSSQPSRLLGKGSITLGRY</sequence>
<evidence type="ECO:0000313" key="2">
    <source>
        <dbReference type="EMBL" id="ETW96933.1"/>
    </source>
</evidence>
<comment type="caution">
    <text evidence="2">The sequence shown here is derived from an EMBL/GenBank/DDBJ whole genome shotgun (WGS) entry which is preliminary data.</text>
</comment>
<proteinExistence type="predicted"/>
<gene>
    <name evidence="2" type="ORF">ETSY2_45510</name>
</gene>
<evidence type="ECO:0000313" key="3">
    <source>
        <dbReference type="Proteomes" id="UP000019140"/>
    </source>
</evidence>
<reference evidence="2 3" key="1">
    <citation type="journal article" date="2014" name="Nature">
        <title>An environmental bacterial taxon with a large and distinct metabolic repertoire.</title>
        <authorList>
            <person name="Wilson M.C."/>
            <person name="Mori T."/>
            <person name="Ruckert C."/>
            <person name="Uria A.R."/>
            <person name="Helf M.J."/>
            <person name="Takada K."/>
            <person name="Gernert C."/>
            <person name="Steffens U.A."/>
            <person name="Heycke N."/>
            <person name="Schmitt S."/>
            <person name="Rinke C."/>
            <person name="Helfrich E.J."/>
            <person name="Brachmann A.O."/>
            <person name="Gurgui C."/>
            <person name="Wakimoto T."/>
            <person name="Kracht M."/>
            <person name="Crusemann M."/>
            <person name="Hentschel U."/>
            <person name="Abe I."/>
            <person name="Matsunaga S."/>
            <person name="Kalinowski J."/>
            <person name="Takeyama H."/>
            <person name="Piel J."/>
        </authorList>
    </citation>
    <scope>NUCLEOTIDE SEQUENCE [LARGE SCALE GENOMIC DNA]</scope>
    <source>
        <strain evidence="3">TSY2</strain>
    </source>
</reference>
<feature type="region of interest" description="Disordered" evidence="1">
    <location>
        <begin position="164"/>
        <end position="183"/>
    </location>
</feature>
<dbReference type="PROSITE" id="PS51257">
    <property type="entry name" value="PROKAR_LIPOPROTEIN"/>
    <property type="match status" value="1"/>
</dbReference>
<keyword evidence="3" id="KW-1185">Reference proteome</keyword>
<accession>W4LFR6</accession>
<name>W4LFR6_9BACT</name>
<dbReference type="InterPro" id="IPR036610">
    <property type="entry name" value="PEBP-like_sf"/>
</dbReference>
<dbReference type="EMBL" id="AZHX01002119">
    <property type="protein sequence ID" value="ETW96933.1"/>
    <property type="molecule type" value="Genomic_DNA"/>
</dbReference>
<dbReference type="AlphaFoldDB" id="W4LFR6"/>
<protein>
    <submittedName>
        <fullName evidence="2">Uncharacterized protein</fullName>
    </submittedName>
</protein>
<dbReference type="Proteomes" id="UP000019140">
    <property type="component" value="Unassembled WGS sequence"/>
</dbReference>
<organism evidence="2 3">
    <name type="scientific">Candidatus Entotheonella gemina</name>
    <dbReference type="NCBI Taxonomy" id="1429439"/>
    <lineage>
        <taxon>Bacteria</taxon>
        <taxon>Pseudomonadati</taxon>
        <taxon>Nitrospinota/Tectimicrobiota group</taxon>
        <taxon>Candidatus Tectimicrobiota</taxon>
        <taxon>Candidatus Entotheonellia</taxon>
        <taxon>Candidatus Entotheonellales</taxon>
        <taxon>Candidatus Entotheonellaceae</taxon>
        <taxon>Candidatus Entotheonella</taxon>
    </lineage>
</organism>